<feature type="domain" description="C2H2-type" evidence="10">
    <location>
        <begin position="347"/>
        <end position="375"/>
    </location>
</feature>
<dbReference type="PROSITE" id="PS50157">
    <property type="entry name" value="ZINC_FINGER_C2H2_2"/>
    <property type="match status" value="5"/>
</dbReference>
<dbReference type="GO" id="GO:0010468">
    <property type="term" value="P:regulation of gene expression"/>
    <property type="evidence" value="ECO:0007669"/>
    <property type="project" value="TreeGrafter"/>
</dbReference>
<sequence>MLPFSVAQQQAQLLAGQAQKSGQYEAGLHMQQLLALQQQQMQMQQQQQQQQQQEQQQQQQTLPPQPQQFQFVFPTQQQQPQQQQQQQVSQVLPANKDNQAQDLKSMISASTLVANPEHEHASMFGWMKQMNDAQHVQQQAQAPSRTLDIMALLASHHQQQQQQQQQQQLRQLCEQQQQILQQQQQQMAQHQALLAQQQALQQHQQVAHALASANFGSNGAGIPIPGPAPGVDFATFVAANGVPDGLQSSRLLKELLARSGSGSSTPASGSSSVDGDCIRASDATPRLSPRADSGNGSRDNLCKSEPGALLFPAVVQVMTTTADQPSIASDAAAKANQRRKGPVLKKQVCHLCNKSFRFPNELKRHIEGVHEGIKFPCELCEKAFSTKCNLHKHINAAHNGRTYMCPVCKKSFTDPSNLRKHIKSIHERQRYACDICGKQFTQNSHLRTHVKSFHERRRYPCTVCAKDFSRKDHLQAHMRTVHTALPMATAAMNMDSATAAAAAAVQALSFAPAKQVPAATGSF</sequence>
<dbReference type="PANTHER" id="PTHR16515:SF66">
    <property type="entry name" value="C2H2-TYPE DOMAIN-CONTAINING PROTEIN"/>
    <property type="match status" value="1"/>
</dbReference>
<dbReference type="SUPFAM" id="SSF57667">
    <property type="entry name" value="beta-beta-alpha zinc fingers"/>
    <property type="match status" value="3"/>
</dbReference>
<dbReference type="AlphaFoldDB" id="A0A2R5GEV3"/>
<dbReference type="FunFam" id="3.30.160.60:FF:000065">
    <property type="entry name" value="B-cell CLL/lymphoma 6, member B"/>
    <property type="match status" value="1"/>
</dbReference>
<keyword evidence="5" id="KW-0862">Zinc</keyword>
<gene>
    <name evidence="11" type="ORF">FCC1311_053382</name>
</gene>
<feature type="domain" description="C2H2-type" evidence="10">
    <location>
        <begin position="403"/>
        <end position="431"/>
    </location>
</feature>
<evidence type="ECO:0000256" key="9">
    <source>
        <dbReference type="SAM" id="MobiDB-lite"/>
    </source>
</evidence>
<dbReference type="Pfam" id="PF00096">
    <property type="entry name" value="zf-C2H2"/>
    <property type="match status" value="5"/>
</dbReference>
<dbReference type="InterPro" id="IPR050331">
    <property type="entry name" value="Zinc_finger"/>
</dbReference>
<keyword evidence="4 7" id="KW-0863">Zinc-finger</keyword>
<dbReference type="GO" id="GO:0005634">
    <property type="term" value="C:nucleus"/>
    <property type="evidence" value="ECO:0007669"/>
    <property type="project" value="UniProtKB-SubCell"/>
</dbReference>
<dbReference type="EMBL" id="BEYU01000053">
    <property type="protein sequence ID" value="GBG29115.1"/>
    <property type="molecule type" value="Genomic_DNA"/>
</dbReference>
<feature type="compositionally biased region" description="Low complexity" evidence="9">
    <location>
        <begin position="259"/>
        <end position="272"/>
    </location>
</feature>
<evidence type="ECO:0000256" key="1">
    <source>
        <dbReference type="ARBA" id="ARBA00004123"/>
    </source>
</evidence>
<dbReference type="SMART" id="SM00355">
    <property type="entry name" value="ZnF_C2H2"/>
    <property type="match status" value="5"/>
</dbReference>
<accession>A0A2R5GEV3</accession>
<evidence type="ECO:0000256" key="2">
    <source>
        <dbReference type="ARBA" id="ARBA00022723"/>
    </source>
</evidence>
<evidence type="ECO:0000313" key="12">
    <source>
        <dbReference type="Proteomes" id="UP000241890"/>
    </source>
</evidence>
<reference evidence="11 12" key="1">
    <citation type="submission" date="2017-12" db="EMBL/GenBank/DDBJ databases">
        <title>Sequencing, de novo assembly and annotation of complete genome of a new Thraustochytrid species, strain FCC1311.</title>
        <authorList>
            <person name="Sedici K."/>
            <person name="Godart F."/>
            <person name="Aiese Cigliano R."/>
            <person name="Sanseverino W."/>
            <person name="Barakat M."/>
            <person name="Ortet P."/>
            <person name="Marechal E."/>
            <person name="Cagnac O."/>
            <person name="Amato A."/>
        </authorList>
    </citation>
    <scope>NUCLEOTIDE SEQUENCE [LARGE SCALE GENOMIC DNA]</scope>
</reference>
<feature type="domain" description="C2H2-type" evidence="10">
    <location>
        <begin position="375"/>
        <end position="403"/>
    </location>
</feature>
<dbReference type="InterPro" id="IPR036236">
    <property type="entry name" value="Znf_C2H2_sf"/>
</dbReference>
<dbReference type="GO" id="GO:0008270">
    <property type="term" value="F:zinc ion binding"/>
    <property type="evidence" value="ECO:0007669"/>
    <property type="project" value="UniProtKB-KW"/>
</dbReference>
<evidence type="ECO:0000256" key="7">
    <source>
        <dbReference type="PROSITE-ProRule" id="PRU00042"/>
    </source>
</evidence>
<keyword evidence="12" id="KW-1185">Reference proteome</keyword>
<dbReference type="OrthoDB" id="8117402at2759"/>
<evidence type="ECO:0000256" key="6">
    <source>
        <dbReference type="ARBA" id="ARBA00023242"/>
    </source>
</evidence>
<comment type="caution">
    <text evidence="11">The sequence shown here is derived from an EMBL/GenBank/DDBJ whole genome shotgun (WGS) entry which is preliminary data.</text>
</comment>
<dbReference type="InterPro" id="IPR013087">
    <property type="entry name" value="Znf_C2H2_type"/>
</dbReference>
<protein>
    <submittedName>
        <fullName evidence="11">Zinc finger protein 1</fullName>
    </submittedName>
</protein>
<dbReference type="Gene3D" id="3.30.160.60">
    <property type="entry name" value="Classic Zinc Finger"/>
    <property type="match status" value="4"/>
</dbReference>
<keyword evidence="2" id="KW-0479">Metal-binding</keyword>
<keyword evidence="3" id="KW-0677">Repeat</keyword>
<proteinExistence type="predicted"/>
<comment type="subcellular location">
    <subcellularLocation>
        <location evidence="1">Nucleus</location>
    </subcellularLocation>
</comment>
<dbReference type="FunFam" id="3.30.160.60:FF:000145">
    <property type="entry name" value="Zinc finger protein 574"/>
    <property type="match status" value="1"/>
</dbReference>
<evidence type="ECO:0000313" key="11">
    <source>
        <dbReference type="EMBL" id="GBG29115.1"/>
    </source>
</evidence>
<dbReference type="PROSITE" id="PS00028">
    <property type="entry name" value="ZINC_FINGER_C2H2_1"/>
    <property type="match status" value="5"/>
</dbReference>
<evidence type="ECO:0000256" key="8">
    <source>
        <dbReference type="SAM" id="Coils"/>
    </source>
</evidence>
<evidence type="ECO:0000256" key="4">
    <source>
        <dbReference type="ARBA" id="ARBA00022771"/>
    </source>
</evidence>
<feature type="domain" description="C2H2-type" evidence="10">
    <location>
        <begin position="431"/>
        <end position="459"/>
    </location>
</feature>
<evidence type="ECO:0000256" key="3">
    <source>
        <dbReference type="ARBA" id="ARBA00022737"/>
    </source>
</evidence>
<dbReference type="Proteomes" id="UP000241890">
    <property type="component" value="Unassembled WGS sequence"/>
</dbReference>
<feature type="coiled-coil region" evidence="8">
    <location>
        <begin position="162"/>
        <end position="200"/>
    </location>
</feature>
<feature type="region of interest" description="Disordered" evidence="9">
    <location>
        <begin position="259"/>
        <end position="300"/>
    </location>
</feature>
<dbReference type="InParanoid" id="A0A2R5GEV3"/>
<name>A0A2R5GEV3_9STRA</name>
<evidence type="ECO:0000256" key="5">
    <source>
        <dbReference type="ARBA" id="ARBA00022833"/>
    </source>
</evidence>
<feature type="domain" description="C2H2-type" evidence="10">
    <location>
        <begin position="459"/>
        <end position="487"/>
    </location>
</feature>
<organism evidence="11 12">
    <name type="scientific">Hondaea fermentalgiana</name>
    <dbReference type="NCBI Taxonomy" id="2315210"/>
    <lineage>
        <taxon>Eukaryota</taxon>
        <taxon>Sar</taxon>
        <taxon>Stramenopiles</taxon>
        <taxon>Bigyra</taxon>
        <taxon>Labyrinthulomycetes</taxon>
        <taxon>Thraustochytrida</taxon>
        <taxon>Thraustochytriidae</taxon>
        <taxon>Hondaea</taxon>
    </lineage>
</organism>
<keyword evidence="8" id="KW-0175">Coiled coil</keyword>
<keyword evidence="6" id="KW-0539">Nucleus</keyword>
<evidence type="ECO:0000259" key="10">
    <source>
        <dbReference type="PROSITE" id="PS50157"/>
    </source>
</evidence>
<dbReference type="PANTHER" id="PTHR16515">
    <property type="entry name" value="PR DOMAIN ZINC FINGER PROTEIN"/>
    <property type="match status" value="1"/>
</dbReference>
<feature type="coiled-coil region" evidence="8">
    <location>
        <begin position="33"/>
        <end position="61"/>
    </location>
</feature>